<keyword evidence="1" id="KW-1133">Transmembrane helix</keyword>
<name>A0A0G1VYX8_9BACT</name>
<dbReference type="SUPFAM" id="SSF103481">
    <property type="entry name" value="Multidrug resistance efflux transporter EmrE"/>
    <property type="match status" value="1"/>
</dbReference>
<feature type="transmembrane region" description="Helical" evidence="1">
    <location>
        <begin position="213"/>
        <end position="233"/>
    </location>
</feature>
<dbReference type="GO" id="GO:0016020">
    <property type="term" value="C:membrane"/>
    <property type="evidence" value="ECO:0007669"/>
    <property type="project" value="InterPro"/>
</dbReference>
<feature type="transmembrane region" description="Helical" evidence="1">
    <location>
        <begin position="36"/>
        <end position="53"/>
    </location>
</feature>
<evidence type="ECO:0000256" key="1">
    <source>
        <dbReference type="SAM" id="Phobius"/>
    </source>
</evidence>
<organism evidence="3 4">
    <name type="scientific">Candidatus Nomurabacteria bacterium GW2011_GWB1_47_6</name>
    <dbReference type="NCBI Taxonomy" id="1618749"/>
    <lineage>
        <taxon>Bacteria</taxon>
        <taxon>Candidatus Nomuraibacteriota</taxon>
    </lineage>
</organism>
<dbReference type="AlphaFoldDB" id="A0A0G1VYX8"/>
<protein>
    <recommendedName>
        <fullName evidence="2">EamA domain-containing protein</fullName>
    </recommendedName>
</protein>
<evidence type="ECO:0000313" key="3">
    <source>
        <dbReference type="EMBL" id="KKU75295.1"/>
    </source>
</evidence>
<evidence type="ECO:0000313" key="4">
    <source>
        <dbReference type="Proteomes" id="UP000034879"/>
    </source>
</evidence>
<keyword evidence="1" id="KW-0812">Transmembrane</keyword>
<keyword evidence="1" id="KW-0472">Membrane</keyword>
<feature type="transmembrane region" description="Helical" evidence="1">
    <location>
        <begin position="152"/>
        <end position="170"/>
    </location>
</feature>
<dbReference type="Pfam" id="PF00892">
    <property type="entry name" value="EamA"/>
    <property type="match status" value="1"/>
</dbReference>
<feature type="transmembrane region" description="Helical" evidence="1">
    <location>
        <begin position="182"/>
        <end position="201"/>
    </location>
</feature>
<dbReference type="Proteomes" id="UP000034879">
    <property type="component" value="Unassembled WGS sequence"/>
</dbReference>
<proteinExistence type="predicted"/>
<sequence>MAVIFSYIFYFVASTTSSLQRRWLIRDKEFTARQQITFTFQCVMFLFIGSLFFPFFSDFYLAGNYAYLVFLAVTCAIFGAAGNILSYIGQKHLDAGEMSIVWNIYTPVTIVLSSILVHEGLTPLQIVGTLLLLIAIFIISKKHHLGRMRFNRSFLFVLLGGVLIGVLLVAERALQKTTGFSAGVMISWGSQVLGLGIASFFWGSKHNYTKKEVVTTGTLQFLGALSYVMLVWLVGNLSVVTSVTTFKVVLVVIAAGIFLGEKEDLRRKIIGSIVAVIGLLLM</sequence>
<feature type="transmembrane region" description="Helical" evidence="1">
    <location>
        <begin position="239"/>
        <end position="259"/>
    </location>
</feature>
<feature type="transmembrane region" description="Helical" evidence="1">
    <location>
        <begin position="123"/>
        <end position="140"/>
    </location>
</feature>
<gene>
    <name evidence="3" type="ORF">UY01_C0017G0011</name>
</gene>
<comment type="caution">
    <text evidence="3">The sequence shown here is derived from an EMBL/GenBank/DDBJ whole genome shotgun (WGS) entry which is preliminary data.</text>
</comment>
<accession>A0A0G1VYX8</accession>
<dbReference type="InterPro" id="IPR000620">
    <property type="entry name" value="EamA_dom"/>
</dbReference>
<feature type="domain" description="EamA" evidence="2">
    <location>
        <begin position="38"/>
        <end position="140"/>
    </location>
</feature>
<feature type="transmembrane region" description="Helical" evidence="1">
    <location>
        <begin position="100"/>
        <end position="117"/>
    </location>
</feature>
<dbReference type="EMBL" id="LCOJ01000017">
    <property type="protein sequence ID" value="KKU75295.1"/>
    <property type="molecule type" value="Genomic_DNA"/>
</dbReference>
<reference evidence="3 4" key="1">
    <citation type="journal article" date="2015" name="Nature">
        <title>rRNA introns, odd ribosomes, and small enigmatic genomes across a large radiation of phyla.</title>
        <authorList>
            <person name="Brown C.T."/>
            <person name="Hug L.A."/>
            <person name="Thomas B.C."/>
            <person name="Sharon I."/>
            <person name="Castelle C.J."/>
            <person name="Singh A."/>
            <person name="Wilkins M.J."/>
            <person name="Williams K.H."/>
            <person name="Banfield J.F."/>
        </authorList>
    </citation>
    <scope>NUCLEOTIDE SEQUENCE [LARGE SCALE GENOMIC DNA]</scope>
</reference>
<feature type="transmembrane region" description="Helical" evidence="1">
    <location>
        <begin position="65"/>
        <end position="88"/>
    </location>
</feature>
<dbReference type="InterPro" id="IPR037185">
    <property type="entry name" value="EmrE-like"/>
</dbReference>
<evidence type="ECO:0000259" key="2">
    <source>
        <dbReference type="Pfam" id="PF00892"/>
    </source>
</evidence>